<evidence type="ECO:0000313" key="1">
    <source>
        <dbReference type="EMBL" id="QEW24520.1"/>
    </source>
</evidence>
<evidence type="ECO:0000313" key="2">
    <source>
        <dbReference type="Proteomes" id="UP000325785"/>
    </source>
</evidence>
<reference evidence="1 2" key="1">
    <citation type="submission" date="2018-08" db="EMBL/GenBank/DDBJ databases">
        <title>Genetic Globetrotter - A new plasmid hitch-hiking vast phylogenetic and geographic distances.</title>
        <authorList>
            <person name="Vollmers J."/>
            <person name="Petersen J."/>
        </authorList>
    </citation>
    <scope>NUCLEOTIDE SEQUENCE [LARGE SCALE GENOMIC DNA]</scope>
    <source>
        <strain evidence="1 2">DSM 26383</strain>
    </source>
</reference>
<dbReference type="RefSeq" id="WP_074940357.1">
    <property type="nucleotide sequence ID" value="NZ_CP031598.1"/>
</dbReference>
<name>A0A5P3A7H3_9RHOB</name>
<sequence>MGEVQLAALLCAFLAGSDDEVRHYFDVYDTKRYVRVDCETPDHVIEVGMDGTSSARDSVHQALFYAHLTGKTPVVLMIDQDGFEGRFEYEMRHVTEMANVGYARCSKGAILRWVESSPMRASVTEDGEHDLPATGNVGAACDLGAVFGRDALESF</sequence>
<gene>
    <name evidence="1" type="ORF">RIdsm_00300</name>
</gene>
<dbReference type="Proteomes" id="UP000325785">
    <property type="component" value="Chromosome"/>
</dbReference>
<dbReference type="EMBL" id="CP031598">
    <property type="protein sequence ID" value="QEW24520.1"/>
    <property type="molecule type" value="Genomic_DNA"/>
</dbReference>
<accession>A0A5P3A7H3</accession>
<organism evidence="1 2">
    <name type="scientific">Roseovarius indicus</name>
    <dbReference type="NCBI Taxonomy" id="540747"/>
    <lineage>
        <taxon>Bacteria</taxon>
        <taxon>Pseudomonadati</taxon>
        <taxon>Pseudomonadota</taxon>
        <taxon>Alphaproteobacteria</taxon>
        <taxon>Rhodobacterales</taxon>
        <taxon>Roseobacteraceae</taxon>
        <taxon>Roseovarius</taxon>
    </lineage>
</organism>
<dbReference type="KEGG" id="rid:RIdsm_00300"/>
<protein>
    <submittedName>
        <fullName evidence="1">Uncharacterized protein</fullName>
    </submittedName>
</protein>
<proteinExistence type="predicted"/>
<dbReference type="AlphaFoldDB" id="A0A5P3A7H3"/>